<comment type="caution">
    <text evidence="2">The sequence shown here is derived from an EMBL/GenBank/DDBJ whole genome shotgun (WGS) entry which is preliminary data.</text>
</comment>
<dbReference type="Proteomes" id="UP001295684">
    <property type="component" value="Unassembled WGS sequence"/>
</dbReference>
<feature type="region of interest" description="Disordered" evidence="1">
    <location>
        <begin position="1"/>
        <end position="39"/>
    </location>
</feature>
<sequence length="228" mass="26703">MEVKYDASNSYGECSSKPKFNPKKNLKQRPCEREQNENKNSINICENQESICEPDFQEKQKFLEAKFQQLKNARKDGCVEKDKDMIFYLLEKIKVLETSLQKERMINEELRIARESNNQELILAETKILYLENENKSFKEEITNLKTDLKNSTTSLQKIINTHKDELSLSKQQLSEINKMHQEQMNTMTLSLHTAQTQLKSLKLHIGNSSEEESELKKNVETLNKQVK</sequence>
<dbReference type="EMBL" id="CAMPGE010004283">
    <property type="protein sequence ID" value="CAI2363133.1"/>
    <property type="molecule type" value="Genomic_DNA"/>
</dbReference>
<name>A0AAD1X4V8_EUPCR</name>
<feature type="region of interest" description="Disordered" evidence="1">
    <location>
        <begin position="208"/>
        <end position="228"/>
    </location>
</feature>
<evidence type="ECO:0000313" key="2">
    <source>
        <dbReference type="EMBL" id="CAI2363133.1"/>
    </source>
</evidence>
<protein>
    <submittedName>
        <fullName evidence="2">Uncharacterized protein</fullName>
    </submittedName>
</protein>
<evidence type="ECO:0000256" key="1">
    <source>
        <dbReference type="SAM" id="MobiDB-lite"/>
    </source>
</evidence>
<reference evidence="2" key="1">
    <citation type="submission" date="2023-07" db="EMBL/GenBank/DDBJ databases">
        <authorList>
            <consortium name="AG Swart"/>
            <person name="Singh M."/>
            <person name="Singh A."/>
            <person name="Seah K."/>
            <person name="Emmerich C."/>
        </authorList>
    </citation>
    <scope>NUCLEOTIDE SEQUENCE</scope>
    <source>
        <strain evidence="2">DP1</strain>
    </source>
</reference>
<keyword evidence="3" id="KW-1185">Reference proteome</keyword>
<gene>
    <name evidence="2" type="ORF">ECRASSUSDP1_LOCUS4463</name>
</gene>
<evidence type="ECO:0000313" key="3">
    <source>
        <dbReference type="Proteomes" id="UP001295684"/>
    </source>
</evidence>
<organism evidence="2 3">
    <name type="scientific">Euplotes crassus</name>
    <dbReference type="NCBI Taxonomy" id="5936"/>
    <lineage>
        <taxon>Eukaryota</taxon>
        <taxon>Sar</taxon>
        <taxon>Alveolata</taxon>
        <taxon>Ciliophora</taxon>
        <taxon>Intramacronucleata</taxon>
        <taxon>Spirotrichea</taxon>
        <taxon>Hypotrichia</taxon>
        <taxon>Euplotida</taxon>
        <taxon>Euplotidae</taxon>
        <taxon>Moneuplotes</taxon>
    </lineage>
</organism>
<accession>A0AAD1X4V8</accession>
<proteinExistence type="predicted"/>
<dbReference type="AlphaFoldDB" id="A0AAD1X4V8"/>